<name>A0A0F9SLM6_9ZZZZ</name>
<dbReference type="AlphaFoldDB" id="A0A0F9SLM6"/>
<dbReference type="EMBL" id="LAZR01000462">
    <property type="protein sequence ID" value="KKN67939.1"/>
    <property type="molecule type" value="Genomic_DNA"/>
</dbReference>
<dbReference type="SUPFAM" id="SSF51445">
    <property type="entry name" value="(Trans)glycosidases"/>
    <property type="match status" value="1"/>
</dbReference>
<evidence type="ECO:0000256" key="2">
    <source>
        <dbReference type="ARBA" id="ARBA00022801"/>
    </source>
</evidence>
<dbReference type="PANTHER" id="PTHR21040">
    <property type="entry name" value="BCDNA.GH04120"/>
    <property type="match status" value="1"/>
</dbReference>
<evidence type="ECO:0000259" key="3">
    <source>
        <dbReference type="Pfam" id="PF00728"/>
    </source>
</evidence>
<evidence type="ECO:0000256" key="1">
    <source>
        <dbReference type="ARBA" id="ARBA00006285"/>
    </source>
</evidence>
<dbReference type="GO" id="GO:0005975">
    <property type="term" value="P:carbohydrate metabolic process"/>
    <property type="evidence" value="ECO:0007669"/>
    <property type="project" value="InterPro"/>
</dbReference>
<dbReference type="InterPro" id="IPR017853">
    <property type="entry name" value="GH"/>
</dbReference>
<evidence type="ECO:0000313" key="4">
    <source>
        <dbReference type="EMBL" id="KKN67939.1"/>
    </source>
</evidence>
<organism evidence="4">
    <name type="scientific">marine sediment metagenome</name>
    <dbReference type="NCBI Taxonomy" id="412755"/>
    <lineage>
        <taxon>unclassified sequences</taxon>
        <taxon>metagenomes</taxon>
        <taxon>ecological metagenomes</taxon>
    </lineage>
</organism>
<sequence>MSLDKCFQESTPVVGIRAMHLDCKGVPPTPSRLVELVEVAAGLRFNAIVVEWEDMFPWMLDRRIRCETAYTPEDITAFSRRAAELGVEIIPLVQCLGHMEFVLKLADYAHLRELPDSVSCLNPLAEGSRQLIETLVDEVLALMPSLKHFHLGGDEAWTFGKGPETKAYVDKHGKGALYLHHVGPILDKLAEAGIRPMLWHDMMLSWDADALRRMGEKADLVVWGYSGDPENMGDHVNADVFKRFADCGVPLWGATAYKGADGHNVDLPNFDNRCNNAAAWAKIAGKYNLKGVITTAWSRYMHLELQCEPIDGALDSLAGHGFILHDGRLPDGGRDACVAALETLGQKQRFEACRDALQALTDFRRDGWLMVQQLREELVVIRCDLRRHATAQMSLANIVRHVRKGRDIARNVQDSLHGSIDPLWVQRYLDSRIEPLRVEVAEIEHLVQQAEQWARDAKARV</sequence>
<comment type="similarity">
    <text evidence="1">Belongs to the glycosyl hydrolase 20 family.</text>
</comment>
<protein>
    <recommendedName>
        <fullName evidence="3">Glycoside hydrolase family 20 catalytic domain-containing protein</fullName>
    </recommendedName>
</protein>
<dbReference type="InterPro" id="IPR038901">
    <property type="entry name" value="HEXDC-like"/>
</dbReference>
<dbReference type="Pfam" id="PF00728">
    <property type="entry name" value="Glyco_hydro_20"/>
    <property type="match status" value="1"/>
</dbReference>
<proteinExistence type="inferred from homology"/>
<dbReference type="InterPro" id="IPR015883">
    <property type="entry name" value="Glyco_hydro_20_cat"/>
</dbReference>
<keyword evidence="2" id="KW-0378">Hydrolase</keyword>
<comment type="caution">
    <text evidence="4">The sequence shown here is derived from an EMBL/GenBank/DDBJ whole genome shotgun (WGS) entry which is preliminary data.</text>
</comment>
<accession>A0A0F9SLM6</accession>
<dbReference type="PANTHER" id="PTHR21040:SF8">
    <property type="entry name" value="BCDNA.GH04120"/>
    <property type="match status" value="1"/>
</dbReference>
<reference evidence="4" key="1">
    <citation type="journal article" date="2015" name="Nature">
        <title>Complex archaea that bridge the gap between prokaryotes and eukaryotes.</title>
        <authorList>
            <person name="Spang A."/>
            <person name="Saw J.H."/>
            <person name="Jorgensen S.L."/>
            <person name="Zaremba-Niedzwiedzka K."/>
            <person name="Martijn J."/>
            <person name="Lind A.E."/>
            <person name="van Eijk R."/>
            <person name="Schleper C."/>
            <person name="Guy L."/>
            <person name="Ettema T.J."/>
        </authorList>
    </citation>
    <scope>NUCLEOTIDE SEQUENCE</scope>
</reference>
<dbReference type="Gene3D" id="3.20.20.80">
    <property type="entry name" value="Glycosidases"/>
    <property type="match status" value="1"/>
</dbReference>
<gene>
    <name evidence="4" type="ORF">LCGC14_0456390</name>
</gene>
<feature type="domain" description="Glycoside hydrolase family 20 catalytic" evidence="3">
    <location>
        <begin position="68"/>
        <end position="225"/>
    </location>
</feature>
<dbReference type="GO" id="GO:0004563">
    <property type="term" value="F:beta-N-acetylhexosaminidase activity"/>
    <property type="evidence" value="ECO:0007669"/>
    <property type="project" value="UniProtKB-ARBA"/>
</dbReference>